<dbReference type="EMBL" id="MAYW01000054">
    <property type="protein sequence ID" value="ODS32631.1"/>
    <property type="molecule type" value="Genomic_DNA"/>
</dbReference>
<evidence type="ECO:0000313" key="1">
    <source>
        <dbReference type="EMBL" id="ODS32631.1"/>
    </source>
</evidence>
<sequence>MRENISIKEVQQTVKDVYALSGIVSDRLQDIKKYRRRLKKYSLGVTARRWDKYEGKLYKDLDHSINESIKKYHPLPQLIIIREQLPSSEKLKELYVEFRILTNDARFSITTDTKHNRKLFDSYKEMVKKIIPYTPEDKVKEILKDLVSYETILRKSLESSNEIDKLGKKMLEFLGQEKEVEKMIDIETRAVNTHKLLSDFMGEILASGKFQYIYSEDVGNLEKCLIDNKNYLEINLKDYKEKEDLNKRFSGAYEAEYKKACIGLGTTLNEIDKIWIREVLPRLKEDLNTLPQKLETGDIKIKEGNKQDFLDGVNKTAGMVDKIISSGKKVWELVKEHKDVFISIGKFIPWFI</sequence>
<proteinExistence type="predicted"/>
<dbReference type="Proteomes" id="UP000094056">
    <property type="component" value="Unassembled WGS sequence"/>
</dbReference>
<evidence type="ECO:0000313" key="2">
    <source>
        <dbReference type="Proteomes" id="UP000094056"/>
    </source>
</evidence>
<protein>
    <submittedName>
        <fullName evidence="1">Uncharacterized protein</fullName>
    </submittedName>
</protein>
<comment type="caution">
    <text evidence="1">The sequence shown here is derived from an EMBL/GenBank/DDBJ whole genome shotgun (WGS) entry which is preliminary data.</text>
</comment>
<organism evidence="1 2">
    <name type="scientific">Candidatus Scalindua rubra</name>
    <dbReference type="NCBI Taxonomy" id="1872076"/>
    <lineage>
        <taxon>Bacteria</taxon>
        <taxon>Pseudomonadati</taxon>
        <taxon>Planctomycetota</taxon>
        <taxon>Candidatus Brocadiia</taxon>
        <taxon>Candidatus Brocadiales</taxon>
        <taxon>Candidatus Scalinduaceae</taxon>
        <taxon>Candidatus Scalindua</taxon>
    </lineage>
</organism>
<name>A0A1E3XAH3_9BACT</name>
<accession>A0A1E3XAH3</accession>
<dbReference type="AlphaFoldDB" id="A0A1E3XAH3"/>
<reference evidence="1 2" key="1">
    <citation type="submission" date="2016-07" db="EMBL/GenBank/DDBJ databases">
        <title>Draft genome of Scalindua rubra, obtained from a brine-seawater interface in the Red Sea, sheds light on salt adaptation in anammox bacteria.</title>
        <authorList>
            <person name="Speth D.R."/>
            <person name="Lagkouvardos I."/>
            <person name="Wang Y."/>
            <person name="Qian P.-Y."/>
            <person name="Dutilh B.E."/>
            <person name="Jetten M.S."/>
        </authorList>
    </citation>
    <scope>NUCLEOTIDE SEQUENCE [LARGE SCALE GENOMIC DNA]</scope>
    <source>
        <strain evidence="1">BSI-1</strain>
    </source>
</reference>
<gene>
    <name evidence="1" type="ORF">SCARUB_02232</name>
</gene>